<reference evidence="2 3" key="1">
    <citation type="journal article" date="2018" name="Environ. Microbiol.">
        <title>Novel energy conservation strategies and behaviour of Pelotomaculum schinkii driving syntrophic propionate catabolism.</title>
        <authorList>
            <person name="Hidalgo-Ahumada C.A.P."/>
            <person name="Nobu M.K."/>
            <person name="Narihiro T."/>
            <person name="Tamaki H."/>
            <person name="Liu W.T."/>
            <person name="Kamagata Y."/>
            <person name="Stams A.J.M."/>
            <person name="Imachi H."/>
            <person name="Sousa D.Z."/>
        </authorList>
    </citation>
    <scope>NUCLEOTIDE SEQUENCE [LARGE SCALE GENOMIC DNA]</scope>
    <source>
        <strain evidence="2 3">HH</strain>
    </source>
</reference>
<sequence length="47" mass="5454">MILTVLGSVGVYWLWAFKFNLNENTGLLVSTLTAMLLAYLFFKLRKR</sequence>
<keyword evidence="3" id="KW-1185">Reference proteome</keyword>
<name>A0A4Y7R6B3_9FIRM</name>
<dbReference type="RefSeq" id="WP_190258890.1">
    <property type="nucleotide sequence ID" value="NZ_QFGA01000003.1"/>
</dbReference>
<evidence type="ECO:0000256" key="1">
    <source>
        <dbReference type="SAM" id="Phobius"/>
    </source>
</evidence>
<keyword evidence="1" id="KW-1133">Transmembrane helix</keyword>
<dbReference type="EMBL" id="QFGA01000003">
    <property type="protein sequence ID" value="TEB04508.1"/>
    <property type="molecule type" value="Genomic_DNA"/>
</dbReference>
<organism evidence="2 3">
    <name type="scientific">Pelotomaculum schinkii</name>
    <dbReference type="NCBI Taxonomy" id="78350"/>
    <lineage>
        <taxon>Bacteria</taxon>
        <taxon>Bacillati</taxon>
        <taxon>Bacillota</taxon>
        <taxon>Clostridia</taxon>
        <taxon>Eubacteriales</taxon>
        <taxon>Desulfotomaculaceae</taxon>
        <taxon>Pelotomaculum</taxon>
    </lineage>
</organism>
<proteinExistence type="predicted"/>
<keyword evidence="1" id="KW-0812">Transmembrane</keyword>
<protein>
    <submittedName>
        <fullName evidence="2">Uncharacterized protein</fullName>
    </submittedName>
</protein>
<dbReference type="Proteomes" id="UP000298324">
    <property type="component" value="Unassembled WGS sequence"/>
</dbReference>
<feature type="transmembrane region" description="Helical" evidence="1">
    <location>
        <begin position="25"/>
        <end position="42"/>
    </location>
</feature>
<evidence type="ECO:0000313" key="2">
    <source>
        <dbReference type="EMBL" id="TEB04508.1"/>
    </source>
</evidence>
<comment type="caution">
    <text evidence="2">The sequence shown here is derived from an EMBL/GenBank/DDBJ whole genome shotgun (WGS) entry which is preliminary data.</text>
</comment>
<dbReference type="AlphaFoldDB" id="A0A4Y7R6B3"/>
<gene>
    <name evidence="2" type="ORF">Psch_03268</name>
</gene>
<keyword evidence="1" id="KW-0472">Membrane</keyword>
<accession>A0A4Y7R6B3</accession>
<evidence type="ECO:0000313" key="3">
    <source>
        <dbReference type="Proteomes" id="UP000298324"/>
    </source>
</evidence>